<feature type="non-terminal residue" evidence="1">
    <location>
        <position position="1"/>
    </location>
</feature>
<gene>
    <name evidence="1" type="ORF">NQ317_011784</name>
</gene>
<dbReference type="Proteomes" id="UP001162164">
    <property type="component" value="Unassembled WGS sequence"/>
</dbReference>
<organism evidence="1 2">
    <name type="scientific">Molorchus minor</name>
    <dbReference type="NCBI Taxonomy" id="1323400"/>
    <lineage>
        <taxon>Eukaryota</taxon>
        <taxon>Metazoa</taxon>
        <taxon>Ecdysozoa</taxon>
        <taxon>Arthropoda</taxon>
        <taxon>Hexapoda</taxon>
        <taxon>Insecta</taxon>
        <taxon>Pterygota</taxon>
        <taxon>Neoptera</taxon>
        <taxon>Endopterygota</taxon>
        <taxon>Coleoptera</taxon>
        <taxon>Polyphaga</taxon>
        <taxon>Cucujiformia</taxon>
        <taxon>Chrysomeloidea</taxon>
        <taxon>Cerambycidae</taxon>
        <taxon>Lamiinae</taxon>
        <taxon>Monochamini</taxon>
        <taxon>Molorchus</taxon>
    </lineage>
</organism>
<sequence>ISPYRTACFEVSLFDQPTDDSSMLIKLDKALFFSRPVADILCSQQLFVQVIVYVNFIVHRSRAINDDL</sequence>
<protein>
    <submittedName>
        <fullName evidence="1">Uncharacterized protein</fullName>
    </submittedName>
</protein>
<dbReference type="EMBL" id="JAPWTJ010000526">
    <property type="protein sequence ID" value="KAJ8977612.1"/>
    <property type="molecule type" value="Genomic_DNA"/>
</dbReference>
<keyword evidence="2" id="KW-1185">Reference proteome</keyword>
<proteinExistence type="predicted"/>
<comment type="caution">
    <text evidence="1">The sequence shown here is derived from an EMBL/GenBank/DDBJ whole genome shotgun (WGS) entry which is preliminary data.</text>
</comment>
<evidence type="ECO:0000313" key="1">
    <source>
        <dbReference type="EMBL" id="KAJ8977612.1"/>
    </source>
</evidence>
<evidence type="ECO:0000313" key="2">
    <source>
        <dbReference type="Proteomes" id="UP001162164"/>
    </source>
</evidence>
<reference evidence="1" key="1">
    <citation type="journal article" date="2023" name="Insect Mol. Biol.">
        <title>Genome sequencing provides insights into the evolution of gene families encoding plant cell wall-degrading enzymes in longhorned beetles.</title>
        <authorList>
            <person name="Shin N.R."/>
            <person name="Okamura Y."/>
            <person name="Kirsch R."/>
            <person name="Pauchet Y."/>
        </authorList>
    </citation>
    <scope>NUCLEOTIDE SEQUENCE</scope>
    <source>
        <strain evidence="1">MMC_N1</strain>
    </source>
</reference>
<name>A0ABQ9JIU6_9CUCU</name>
<accession>A0ABQ9JIU6</accession>